<evidence type="ECO:0000313" key="5">
    <source>
        <dbReference type="Proteomes" id="UP001310022"/>
    </source>
</evidence>
<feature type="domain" description="PPM-type phosphatase" evidence="3">
    <location>
        <begin position="477"/>
        <end position="699"/>
    </location>
</feature>
<evidence type="ECO:0000256" key="1">
    <source>
        <dbReference type="ARBA" id="ARBA00022801"/>
    </source>
</evidence>
<evidence type="ECO:0000313" key="4">
    <source>
        <dbReference type="EMBL" id="GJM62020.1"/>
    </source>
</evidence>
<dbReference type="InterPro" id="IPR036457">
    <property type="entry name" value="PPM-type-like_dom_sf"/>
</dbReference>
<dbReference type="AlphaFoldDB" id="A0AAN5AJT8"/>
<dbReference type="PANTHER" id="PTHR43156">
    <property type="entry name" value="STAGE II SPORULATION PROTEIN E-RELATED"/>
    <property type="match status" value="1"/>
</dbReference>
<keyword evidence="2" id="KW-0472">Membrane</keyword>
<feature type="transmembrane region" description="Helical" evidence="2">
    <location>
        <begin position="260"/>
        <end position="282"/>
    </location>
</feature>
<reference evidence="4 5" key="1">
    <citation type="submission" date="2021-12" db="EMBL/GenBank/DDBJ databases">
        <title>Genome sequencing of bacteria with rrn-lacking chromosome and rrn-plasmid.</title>
        <authorList>
            <person name="Anda M."/>
            <person name="Iwasaki W."/>
        </authorList>
    </citation>
    <scope>NUCLEOTIDE SEQUENCE [LARGE SCALE GENOMIC DNA]</scope>
    <source>
        <strain evidence="4 5">NBRC 15940</strain>
    </source>
</reference>
<dbReference type="SUPFAM" id="SSF55781">
    <property type="entry name" value="GAF domain-like"/>
    <property type="match status" value="1"/>
</dbReference>
<dbReference type="RefSeq" id="WP_172674391.1">
    <property type="nucleotide sequence ID" value="NZ_BQKE01000001.1"/>
</dbReference>
<keyword evidence="1" id="KW-0378">Hydrolase</keyword>
<dbReference type="InterPro" id="IPR052016">
    <property type="entry name" value="Bact_Sigma-Reg"/>
</dbReference>
<name>A0AAN5AJT8_9BACT</name>
<accession>A0AAN5AJT8</accession>
<dbReference type="InterPro" id="IPR001932">
    <property type="entry name" value="PPM-type_phosphatase-like_dom"/>
</dbReference>
<dbReference type="GO" id="GO:0016791">
    <property type="term" value="F:phosphatase activity"/>
    <property type="evidence" value="ECO:0007669"/>
    <property type="project" value="TreeGrafter"/>
</dbReference>
<dbReference type="EMBL" id="BQKE01000001">
    <property type="protein sequence ID" value="GJM62020.1"/>
    <property type="molecule type" value="Genomic_DNA"/>
</dbReference>
<dbReference type="Gene3D" id="3.30.450.40">
    <property type="match status" value="1"/>
</dbReference>
<dbReference type="InterPro" id="IPR029016">
    <property type="entry name" value="GAF-like_dom_sf"/>
</dbReference>
<proteinExistence type="predicted"/>
<organism evidence="4 5">
    <name type="scientific">Persicobacter diffluens</name>
    <dbReference type="NCBI Taxonomy" id="981"/>
    <lineage>
        <taxon>Bacteria</taxon>
        <taxon>Pseudomonadati</taxon>
        <taxon>Bacteroidota</taxon>
        <taxon>Cytophagia</taxon>
        <taxon>Cytophagales</taxon>
        <taxon>Persicobacteraceae</taxon>
        <taxon>Persicobacter</taxon>
    </lineage>
</organism>
<protein>
    <recommendedName>
        <fullName evidence="3">PPM-type phosphatase domain-containing protein</fullName>
    </recommendedName>
</protein>
<gene>
    <name evidence="4" type="ORF">PEDI_25720</name>
</gene>
<dbReference type="Pfam" id="PF07228">
    <property type="entry name" value="SpoIIE"/>
    <property type="match status" value="1"/>
</dbReference>
<dbReference type="Proteomes" id="UP001310022">
    <property type="component" value="Unassembled WGS sequence"/>
</dbReference>
<sequence length="700" mass="80541">MVSSLHVIFRAYSIFMPSDKYIVRFSFFVATLAWLAMSVSDVLIGHGNELQYSRGLDHQLPEVFFVLFCFFSYVFFRYQTSSRERIQIQELLWRMFVTGLAATIIALVLFFFLETELGLKLNGNAIFKTFINHVMIGLSVLFLISAFSVSKRLVLYQKSRTLLFIWRLFEYSLFVGMIISIFSPFRMSGFQLIFAAYLMVLAILLSVNMKWVAYLDSGQKWKSILLILLTLAYLFYFIRANYFNHVSSTLSLDLAEFPPVLAAAFFVSLYLVFSLLVTLFNLPTSSVFEQKLKEAINFSRLAERISGSTPEQVYEILLESSASTVAANAAWLEIKIEDDPEPYLLKHGISEEEIEELKNNFIDGQKVELILNRHVSKSLIPIKNTIKLNHYDYRSLMVCPIIIKDRVVASLFLLKDVTDGFNKEMEDIVVTFINQATVSLENFRLMSDALDNERYREEIKIARRVQRSLLPQYELGKEYFDLASFSKAADQVGGDYYDFHQVDEHRFALIVADVSGKGTSAAFYMAQMKGIFHSLVNIGVTPVDFFDLANDALSRCLDKSTFITASYFLIDTKRRKVEYSRAGHCPTLLYQTKDKKIEFLEDQGIGLGIIRDKNLFKNYISNSTFSYEEGDVMFLYTDGIVEAHNMAKQEFGYDRLKMLVQSYAQFDVMKIQEVVIEGLYAFCDDHPPNDDFTTMVVKFK</sequence>
<feature type="transmembrane region" description="Helical" evidence="2">
    <location>
        <begin position="60"/>
        <end position="79"/>
    </location>
</feature>
<feature type="transmembrane region" description="Helical" evidence="2">
    <location>
        <begin position="221"/>
        <end position="240"/>
    </location>
</feature>
<feature type="transmembrane region" description="Helical" evidence="2">
    <location>
        <begin position="125"/>
        <end position="149"/>
    </location>
</feature>
<feature type="transmembrane region" description="Helical" evidence="2">
    <location>
        <begin position="189"/>
        <end position="209"/>
    </location>
</feature>
<evidence type="ECO:0000256" key="2">
    <source>
        <dbReference type="SAM" id="Phobius"/>
    </source>
</evidence>
<dbReference type="SUPFAM" id="SSF81606">
    <property type="entry name" value="PP2C-like"/>
    <property type="match status" value="1"/>
</dbReference>
<keyword evidence="2" id="KW-1133">Transmembrane helix</keyword>
<dbReference type="PANTHER" id="PTHR43156:SF2">
    <property type="entry name" value="STAGE II SPORULATION PROTEIN E"/>
    <property type="match status" value="1"/>
</dbReference>
<comment type="caution">
    <text evidence="4">The sequence shown here is derived from an EMBL/GenBank/DDBJ whole genome shotgun (WGS) entry which is preliminary data.</text>
</comment>
<feature type="transmembrane region" description="Helical" evidence="2">
    <location>
        <begin position="161"/>
        <end position="183"/>
    </location>
</feature>
<dbReference type="SMART" id="SM00331">
    <property type="entry name" value="PP2C_SIG"/>
    <property type="match status" value="1"/>
</dbReference>
<keyword evidence="5" id="KW-1185">Reference proteome</keyword>
<feature type="transmembrane region" description="Helical" evidence="2">
    <location>
        <begin position="91"/>
        <end position="113"/>
    </location>
</feature>
<feature type="transmembrane region" description="Helical" evidence="2">
    <location>
        <begin position="21"/>
        <end position="40"/>
    </location>
</feature>
<dbReference type="Gene3D" id="3.60.40.10">
    <property type="entry name" value="PPM-type phosphatase domain"/>
    <property type="match status" value="1"/>
</dbReference>
<evidence type="ECO:0000259" key="3">
    <source>
        <dbReference type="SMART" id="SM00331"/>
    </source>
</evidence>
<keyword evidence="2" id="KW-0812">Transmembrane</keyword>